<accession>A0A0M7EZM9</accession>
<reference evidence="3 4" key="1">
    <citation type="submission" date="2015-09" db="EMBL/GenBank/DDBJ databases">
        <authorList>
            <person name="Jackson K.R."/>
            <person name="Lunt B.L."/>
            <person name="Fisher J.N.B."/>
            <person name="Gardner A.V."/>
            <person name="Bailey M.E."/>
            <person name="Deus L.M."/>
            <person name="Earl A.S."/>
            <person name="Gibby P.D."/>
            <person name="Hartmann K.A."/>
            <person name="Liu J.E."/>
            <person name="Manci A.M."/>
            <person name="Nielsen D.A."/>
            <person name="Solomon M.B."/>
            <person name="Breakwell D.P."/>
            <person name="Burnett S.H."/>
            <person name="Grose J.H."/>
        </authorList>
    </citation>
    <scope>NUCLEOTIDE SEQUENCE [LARGE SCALE GENOMIC DNA]</scope>
    <source>
        <strain evidence="3 4">2789STDY5608636</strain>
    </source>
</reference>
<keyword evidence="3" id="KW-0378">Hydrolase</keyword>
<dbReference type="Gene3D" id="3.60.60.10">
    <property type="entry name" value="Penicillin V Acylase, Chain A"/>
    <property type="match status" value="1"/>
</dbReference>
<dbReference type="PANTHER" id="PTHR34180:SF1">
    <property type="entry name" value="BETA-ALANYL-DOPAMINE_CARCININE HYDROLASE"/>
    <property type="match status" value="1"/>
</dbReference>
<proteinExistence type="predicted"/>
<organism evidence="3 4">
    <name type="scientific">Bordetella pseudohinzii</name>
    <dbReference type="NCBI Taxonomy" id="1331258"/>
    <lineage>
        <taxon>Bacteria</taxon>
        <taxon>Pseudomonadati</taxon>
        <taxon>Pseudomonadota</taxon>
        <taxon>Betaproteobacteria</taxon>
        <taxon>Burkholderiales</taxon>
        <taxon>Alcaligenaceae</taxon>
        <taxon>Bordetella</taxon>
    </lineage>
</organism>
<dbReference type="InterPro" id="IPR047794">
    <property type="entry name" value="C45_proenzyme-like"/>
</dbReference>
<keyword evidence="5" id="KW-1185">Reference proteome</keyword>
<dbReference type="PANTHER" id="PTHR34180">
    <property type="entry name" value="PEPTIDASE C45"/>
    <property type="match status" value="1"/>
</dbReference>
<protein>
    <submittedName>
        <fullName evidence="3">Predicted choloylglycine hydrolase</fullName>
    </submittedName>
</protein>
<dbReference type="Gene3D" id="1.10.10.2120">
    <property type="match status" value="1"/>
</dbReference>
<dbReference type="NCBIfam" id="NF040521">
    <property type="entry name" value="C45_proenzyme"/>
    <property type="match status" value="1"/>
</dbReference>
<dbReference type="Pfam" id="PF03417">
    <property type="entry name" value="AAT"/>
    <property type="match status" value="1"/>
</dbReference>
<dbReference type="Proteomes" id="UP000053096">
    <property type="component" value="Unassembled WGS sequence"/>
</dbReference>
<evidence type="ECO:0000313" key="4">
    <source>
        <dbReference type="Proteomes" id="UP000053096"/>
    </source>
</evidence>
<dbReference type="AlphaFoldDB" id="A0A0M7EZM9"/>
<dbReference type="Proteomes" id="UP000092950">
    <property type="component" value="Chromosome"/>
</dbReference>
<dbReference type="GO" id="GO:0016787">
    <property type="term" value="F:hydrolase activity"/>
    <property type="evidence" value="ECO:0007669"/>
    <property type="project" value="UniProtKB-KW"/>
</dbReference>
<evidence type="ECO:0000313" key="3">
    <source>
        <dbReference type="EMBL" id="CUI73681.1"/>
    </source>
</evidence>
<sequence>MNAREETGLPRIVLRGSPYERGVRYGQLARDRIRRSMAFYREVFQYQAGLSWDDALRLAGRYRPYIADFSPDSLLEMQGIAEGAGLTADDILVLNARSELMFSAATRPAAAAAGECTSFAILPDMTANGHTYAGQNWDWIPTALETAVVLEVHRDDKPSYVTVAEAGHLAKAGMNDAGLAVCTNTLVSSLDGDRLGVPYHIILRSLLDAPTISAATRLIYAAQRAFSANYLLAHRDGLAVNVETTSGDTRGVSTRLPKDGMLVHTNHFAADDFKQYDIRVNLYPGSLFRLDDARRNLRREGQGVTIAGIQHALRSHHNAPDSVCWHPDTAKPALDRRATIASIIMDLDAGEFLFTAGPPCLSDYTSVRLDAEPRGQETMRQGRRHPGPVCAQ</sequence>
<evidence type="ECO:0000313" key="5">
    <source>
        <dbReference type="Proteomes" id="UP000092950"/>
    </source>
</evidence>
<dbReference type="EMBL" id="CYTV01000004">
    <property type="protein sequence ID" value="CUI73681.1"/>
    <property type="molecule type" value="Genomic_DNA"/>
</dbReference>
<dbReference type="KEGG" id="bpdz:BBN53_17685"/>
<dbReference type="OrthoDB" id="2910336at2"/>
<evidence type="ECO:0000259" key="1">
    <source>
        <dbReference type="Pfam" id="PF03417"/>
    </source>
</evidence>
<gene>
    <name evidence="2" type="ORF">BBN53_17685</name>
    <name evidence="3" type="ORF">ERS370011_01994</name>
</gene>
<dbReference type="InterPro" id="IPR005079">
    <property type="entry name" value="Peptidase_C45_hydrolase"/>
</dbReference>
<feature type="domain" description="Peptidase C45 hydrolase" evidence="1">
    <location>
        <begin position="128"/>
        <end position="351"/>
    </location>
</feature>
<evidence type="ECO:0000313" key="2">
    <source>
        <dbReference type="EMBL" id="ANY17547.1"/>
    </source>
</evidence>
<dbReference type="EMBL" id="CP016440">
    <property type="protein sequence ID" value="ANY17547.1"/>
    <property type="molecule type" value="Genomic_DNA"/>
</dbReference>
<reference evidence="2 5" key="2">
    <citation type="submission" date="2016-07" db="EMBL/GenBank/DDBJ databases">
        <title>Complete genome sequences of Bordetella pseudohinzii.</title>
        <authorList>
            <person name="Spilker T."/>
            <person name="Darrah R."/>
            <person name="LiPuma J.J."/>
        </authorList>
    </citation>
    <scope>NUCLEOTIDE SEQUENCE [LARGE SCALE GENOMIC DNA]</scope>
    <source>
        <strain evidence="2 5">HI4681</strain>
    </source>
</reference>
<dbReference type="RefSeq" id="WP_053073198.1">
    <property type="nucleotide sequence ID" value="NZ_CAJGUP010000078.1"/>
</dbReference>
<dbReference type="InterPro" id="IPR047801">
    <property type="entry name" value="Peptidase_C45"/>
</dbReference>
<name>A0A0M7EZM9_9BORD</name>